<dbReference type="PROSITE" id="PS51892">
    <property type="entry name" value="SUBTILASE"/>
    <property type="match status" value="1"/>
</dbReference>
<protein>
    <submittedName>
        <fullName evidence="8">S8 family serine peptidase</fullName>
    </submittedName>
</protein>
<dbReference type="EMBL" id="JBHRWW010000013">
    <property type="protein sequence ID" value="MFC3689784.1"/>
    <property type="molecule type" value="Genomic_DNA"/>
</dbReference>
<evidence type="ECO:0000256" key="6">
    <source>
        <dbReference type="SAM" id="MobiDB-lite"/>
    </source>
</evidence>
<evidence type="ECO:0000256" key="3">
    <source>
        <dbReference type="ARBA" id="ARBA00022801"/>
    </source>
</evidence>
<accession>A0ABV7WJ06</accession>
<sequence>MPMDPWAPAPCAARPATTTGRTLGTAVAALACATLVTLAGAVPGAGAVAHPAGTPAADAAGARTVPVLVEGEPGALAQVVSAVEAAGGTVGTELAVLDGVRADVPAGAVGALRAAPGVLDVTADSTLVPLDAAWGDDSTGEGRRASLGGSWLSRLDRGSLWSVAEQVGADDVWAVPDPADPRRTLTGVGVGVALIDTGVAPVEGLTVPGTVVRGPDLSFDSQAPGTRGTDGMGHGTHMAGIVAGRDSGLRTGKEHDVRNHAGIAPGARVVDVKVGAGDGGVDVSQVVAALDWVVANRARHGIRVVNLSYGTASVQPYQLDPLAHAVESAWHAGVVVVVAAGNDGEAGPVPLTMPAADPFVIAVGSSDHRGSSDPARWRTGAWTNSGTDARRPDLLAPGKSVVSLRVPGSLADTEHPEGRVAGDRSGRFFRGTGTSQSAAVVSGAVALLLQAEPRLTPDQVKGLLRSTADRLPGETGPAQGAGVLDVAAAVAAARAGQVPAHTQTAPRSTGLGSLEASRAGTWVVDPMDGSVLEGEQDIFGTAWDAAAWAPLSAAGRSWSGGTWNGSTWTGAGWQGDTWAAADWQGRSWSGRSWSGRSWSTMSFLGRSWSGSDWAGRSWSGRSWSDQEWAGRSWSQAGWEGRSWSDAEWTGRSWSGRSWSADGWT</sequence>
<dbReference type="Gene3D" id="3.40.50.200">
    <property type="entry name" value="Peptidase S8/S53 domain"/>
    <property type="match status" value="1"/>
</dbReference>
<dbReference type="InterPro" id="IPR037045">
    <property type="entry name" value="S8pro/Inhibitor_I9_sf"/>
</dbReference>
<dbReference type="PRINTS" id="PR00723">
    <property type="entry name" value="SUBTILISIN"/>
</dbReference>
<keyword evidence="9" id="KW-1185">Reference proteome</keyword>
<dbReference type="InterPro" id="IPR015500">
    <property type="entry name" value="Peptidase_S8_subtilisin-rel"/>
</dbReference>
<feature type="active site" description="Charge relay system" evidence="5">
    <location>
        <position position="234"/>
    </location>
</feature>
<feature type="region of interest" description="Disordered" evidence="6">
    <location>
        <begin position="370"/>
        <end position="393"/>
    </location>
</feature>
<evidence type="ECO:0000256" key="2">
    <source>
        <dbReference type="ARBA" id="ARBA00022670"/>
    </source>
</evidence>
<dbReference type="Gene3D" id="3.30.70.80">
    <property type="entry name" value="Peptidase S8 propeptide/proteinase inhibitor I9"/>
    <property type="match status" value="1"/>
</dbReference>
<dbReference type="InterPro" id="IPR036852">
    <property type="entry name" value="Peptidase_S8/S53_dom_sf"/>
</dbReference>
<proteinExistence type="inferred from homology"/>
<keyword evidence="3 5" id="KW-0378">Hydrolase</keyword>
<comment type="caution">
    <text evidence="8">The sequence shown here is derived from an EMBL/GenBank/DDBJ whole genome shotgun (WGS) entry which is preliminary data.</text>
</comment>
<dbReference type="SUPFAM" id="SSF52743">
    <property type="entry name" value="Subtilisin-like"/>
    <property type="match status" value="1"/>
</dbReference>
<evidence type="ECO:0000259" key="7">
    <source>
        <dbReference type="Pfam" id="PF00082"/>
    </source>
</evidence>
<name>A0ABV7WJ06_9MICO</name>
<evidence type="ECO:0000256" key="5">
    <source>
        <dbReference type="PROSITE-ProRule" id="PRU01240"/>
    </source>
</evidence>
<keyword evidence="2 5" id="KW-0645">Protease</keyword>
<evidence type="ECO:0000256" key="4">
    <source>
        <dbReference type="ARBA" id="ARBA00022825"/>
    </source>
</evidence>
<dbReference type="RefSeq" id="WP_376983934.1">
    <property type="nucleotide sequence ID" value="NZ_JBHRWW010000013.1"/>
</dbReference>
<dbReference type="Pfam" id="PF00082">
    <property type="entry name" value="Peptidase_S8"/>
    <property type="match status" value="1"/>
</dbReference>
<feature type="domain" description="Peptidase S8/S53" evidence="7">
    <location>
        <begin position="189"/>
        <end position="479"/>
    </location>
</feature>
<dbReference type="Proteomes" id="UP001595685">
    <property type="component" value="Unassembled WGS sequence"/>
</dbReference>
<gene>
    <name evidence="8" type="ORF">ACFOLH_15655</name>
</gene>
<dbReference type="InterPro" id="IPR000209">
    <property type="entry name" value="Peptidase_S8/S53_dom"/>
</dbReference>
<dbReference type="SUPFAM" id="SSF141571">
    <property type="entry name" value="Pentapeptide repeat-like"/>
    <property type="match status" value="1"/>
</dbReference>
<feature type="active site" description="Charge relay system" evidence="5">
    <location>
        <position position="196"/>
    </location>
</feature>
<evidence type="ECO:0000313" key="8">
    <source>
        <dbReference type="EMBL" id="MFC3689784.1"/>
    </source>
</evidence>
<dbReference type="PANTHER" id="PTHR43806">
    <property type="entry name" value="PEPTIDASE S8"/>
    <property type="match status" value="1"/>
</dbReference>
<comment type="similarity">
    <text evidence="1 5">Belongs to the peptidase S8 family.</text>
</comment>
<evidence type="ECO:0000256" key="1">
    <source>
        <dbReference type="ARBA" id="ARBA00011073"/>
    </source>
</evidence>
<dbReference type="InterPro" id="IPR050131">
    <property type="entry name" value="Peptidase_S8_subtilisin-like"/>
</dbReference>
<reference evidence="9" key="1">
    <citation type="journal article" date="2019" name="Int. J. Syst. Evol. Microbiol.">
        <title>The Global Catalogue of Microorganisms (GCM) 10K type strain sequencing project: providing services to taxonomists for standard genome sequencing and annotation.</title>
        <authorList>
            <consortium name="The Broad Institute Genomics Platform"/>
            <consortium name="The Broad Institute Genome Sequencing Center for Infectious Disease"/>
            <person name="Wu L."/>
            <person name="Ma J."/>
        </authorList>
    </citation>
    <scope>NUCLEOTIDE SEQUENCE [LARGE SCALE GENOMIC DNA]</scope>
    <source>
        <strain evidence="9">NCAIM B.02333</strain>
    </source>
</reference>
<dbReference type="PANTHER" id="PTHR43806:SF11">
    <property type="entry name" value="CEREVISIN-RELATED"/>
    <property type="match status" value="1"/>
</dbReference>
<evidence type="ECO:0000313" key="9">
    <source>
        <dbReference type="Proteomes" id="UP001595685"/>
    </source>
</evidence>
<organism evidence="8 9">
    <name type="scientific">Aquipuribacter hungaricus</name>
    <dbReference type="NCBI Taxonomy" id="545624"/>
    <lineage>
        <taxon>Bacteria</taxon>
        <taxon>Bacillati</taxon>
        <taxon>Actinomycetota</taxon>
        <taxon>Actinomycetes</taxon>
        <taxon>Micrococcales</taxon>
        <taxon>Intrasporangiaceae</taxon>
        <taxon>Aquipuribacter</taxon>
    </lineage>
</organism>
<feature type="active site" description="Charge relay system" evidence="5">
    <location>
        <position position="435"/>
    </location>
</feature>
<keyword evidence="4 5" id="KW-0720">Serine protease</keyword>